<dbReference type="Proteomes" id="UP000632138">
    <property type="component" value="Unassembled WGS sequence"/>
</dbReference>
<evidence type="ECO:0000313" key="7">
    <source>
        <dbReference type="EMBL" id="MBM2623738.1"/>
    </source>
</evidence>
<keyword evidence="3" id="KW-0285">Flavoprotein</keyword>
<dbReference type="InterPro" id="IPR012951">
    <property type="entry name" value="BBE"/>
</dbReference>
<organism evidence="7 8">
    <name type="scientific">Paractinoplanes ovalisporus</name>
    <dbReference type="NCBI Taxonomy" id="2810368"/>
    <lineage>
        <taxon>Bacteria</taxon>
        <taxon>Bacillati</taxon>
        <taxon>Actinomycetota</taxon>
        <taxon>Actinomycetes</taxon>
        <taxon>Micromonosporales</taxon>
        <taxon>Micromonosporaceae</taxon>
        <taxon>Paractinoplanes</taxon>
    </lineage>
</organism>
<dbReference type="Gene3D" id="3.30.465.10">
    <property type="match status" value="1"/>
</dbReference>
<proteinExistence type="inferred from homology"/>
<accession>A0ABS2AWG9</accession>
<dbReference type="PANTHER" id="PTHR42973:SF39">
    <property type="entry name" value="FAD-BINDING PCMH-TYPE DOMAIN-CONTAINING PROTEIN"/>
    <property type="match status" value="1"/>
</dbReference>
<dbReference type="EMBL" id="JAENHP010000042">
    <property type="protein sequence ID" value="MBM2623738.1"/>
    <property type="molecule type" value="Genomic_DNA"/>
</dbReference>
<evidence type="ECO:0000259" key="6">
    <source>
        <dbReference type="Pfam" id="PF08031"/>
    </source>
</evidence>
<evidence type="ECO:0000313" key="8">
    <source>
        <dbReference type="Proteomes" id="UP000632138"/>
    </source>
</evidence>
<evidence type="ECO:0000256" key="2">
    <source>
        <dbReference type="ARBA" id="ARBA00005466"/>
    </source>
</evidence>
<feature type="domain" description="Berberine/berberine-like" evidence="6">
    <location>
        <begin position="290"/>
        <end position="333"/>
    </location>
</feature>
<keyword evidence="5" id="KW-0560">Oxidoreductase</keyword>
<sequence length="333" mass="36140">MGLFTRTIGMASDKVTSAQVVLADGRTVTASATQHPDLFWALRGGGGGNFGIVTSYDITPSPLSAVTASNLVWTYEQALDMLDGWTRWLVDAPWSIGGGANVTLVDAGPSNIPTVGITLGSVDTGPAYAAEVQRLISLVGHAPAFNQTFTAPYQPIMMNLYRCTDLSVTQCHRSDTSPGGQIPRPEYGAWRGRLFDEVMPRDGWSRALSVVEGTARIAGQSRQLQISALGGKANTVSRTATAYVHRDTDYSASFLTSNANPVTEDVKAAALQFVDGGFAAVDPYSNGETYQNFIDPRLPDWKRSYYGENYPRLARIKSKYDPYNVFRFAQSVR</sequence>
<protein>
    <submittedName>
        <fullName evidence="7">BBE domain-containing protein</fullName>
    </submittedName>
</protein>
<comment type="similarity">
    <text evidence="2">Belongs to the oxygen-dependent FAD-linked oxidoreductase family.</text>
</comment>
<evidence type="ECO:0000256" key="5">
    <source>
        <dbReference type="ARBA" id="ARBA00023002"/>
    </source>
</evidence>
<comment type="caution">
    <text evidence="7">The sequence shown here is derived from an EMBL/GenBank/DDBJ whole genome shotgun (WGS) entry which is preliminary data.</text>
</comment>
<evidence type="ECO:0000256" key="4">
    <source>
        <dbReference type="ARBA" id="ARBA00022827"/>
    </source>
</evidence>
<dbReference type="InterPro" id="IPR036318">
    <property type="entry name" value="FAD-bd_PCMH-like_sf"/>
</dbReference>
<dbReference type="InterPro" id="IPR016169">
    <property type="entry name" value="FAD-bd_PCMH_sub2"/>
</dbReference>
<evidence type="ECO:0000256" key="3">
    <source>
        <dbReference type="ARBA" id="ARBA00022630"/>
    </source>
</evidence>
<dbReference type="Pfam" id="PF08031">
    <property type="entry name" value="BBE"/>
    <property type="match status" value="1"/>
</dbReference>
<dbReference type="Gene3D" id="3.40.462.20">
    <property type="match status" value="1"/>
</dbReference>
<comment type="cofactor">
    <cofactor evidence="1">
        <name>FAD</name>
        <dbReference type="ChEBI" id="CHEBI:57692"/>
    </cofactor>
</comment>
<evidence type="ECO:0000256" key="1">
    <source>
        <dbReference type="ARBA" id="ARBA00001974"/>
    </source>
</evidence>
<gene>
    <name evidence="7" type="ORF">JIG36_50440</name>
</gene>
<keyword evidence="4" id="KW-0274">FAD</keyword>
<name>A0ABS2AWG9_9ACTN</name>
<keyword evidence="8" id="KW-1185">Reference proteome</keyword>
<dbReference type="PANTHER" id="PTHR42973">
    <property type="entry name" value="BINDING OXIDOREDUCTASE, PUTATIVE (AFU_ORTHOLOGUE AFUA_1G17690)-RELATED"/>
    <property type="match status" value="1"/>
</dbReference>
<reference evidence="7 8" key="1">
    <citation type="submission" date="2021-01" db="EMBL/GenBank/DDBJ databases">
        <title>Actinoplanes sp. nov. LDG1-06 isolated from lichen.</title>
        <authorList>
            <person name="Saeng-In P."/>
            <person name="Phongsopitanun W."/>
            <person name="Kanchanasin P."/>
            <person name="Yuki M."/>
            <person name="Kudo T."/>
            <person name="Ohkuma M."/>
            <person name="Tanasupawat S."/>
        </authorList>
    </citation>
    <scope>NUCLEOTIDE SEQUENCE [LARGE SCALE GENOMIC DNA]</scope>
    <source>
        <strain evidence="7 8">LDG1-06</strain>
    </source>
</reference>
<dbReference type="InterPro" id="IPR050416">
    <property type="entry name" value="FAD-linked_Oxidoreductase"/>
</dbReference>
<dbReference type="SUPFAM" id="SSF56176">
    <property type="entry name" value="FAD-binding/transporter-associated domain-like"/>
    <property type="match status" value="1"/>
</dbReference>